<dbReference type="AlphaFoldDB" id="A0A1J0WDM6"/>
<dbReference type="EMBL" id="CP018076">
    <property type="protein sequence ID" value="APE42423.1"/>
    <property type="molecule type" value="Genomic_DNA"/>
</dbReference>
<proteinExistence type="predicted"/>
<evidence type="ECO:0000256" key="2">
    <source>
        <dbReference type="SAM" id="Phobius"/>
    </source>
</evidence>
<dbReference type="Proteomes" id="UP000181897">
    <property type="component" value="Chromosome"/>
</dbReference>
<feature type="region of interest" description="Disordered" evidence="1">
    <location>
        <begin position="419"/>
        <end position="440"/>
    </location>
</feature>
<evidence type="ECO:0000313" key="4">
    <source>
        <dbReference type="Proteomes" id="UP000181897"/>
    </source>
</evidence>
<dbReference type="OrthoDB" id="484624at2"/>
<feature type="transmembrane region" description="Helical" evidence="2">
    <location>
        <begin position="132"/>
        <end position="151"/>
    </location>
</feature>
<name>A0A1J0WDM6_9RHOB</name>
<evidence type="ECO:0000256" key="1">
    <source>
        <dbReference type="SAM" id="MobiDB-lite"/>
    </source>
</evidence>
<accession>A0A1J0WDM6</accession>
<feature type="transmembrane region" description="Helical" evidence="2">
    <location>
        <begin position="190"/>
        <end position="209"/>
    </location>
</feature>
<gene>
    <name evidence="3" type="ORF">BOO69_02570</name>
</gene>
<keyword evidence="2" id="KW-0472">Membrane</keyword>
<sequence>MTPQNPAERLVFRTMALTWPFYAIGALYVVGPVLAWIMGGLAVLVLYLGPAVRHDLRATGSVPGLIWLWILGMVVMLVALWVGHLNWGLGMKQTIKSSIGWAKGWALLALFPLVGAVLPIRRAILIRGQCVIGAWTLALAPLLLVAPYIGLPERIFTSPLKAIGGPGPEYFSVFLFTFDPASWTPRWQFYAPWSPFAALLGVVMVLFALEEKDRKWMLAGVGAGILMILASKSRMGLVGLVACTIAPRMMPLILRSGAWYMTAALTASLAVLGTALITLAQDAVSTFKGARADSTRVRETLQRIASERWRNEAVWFGHGTVHPGSHAVEYMPIGSHHTWYGLLFVKGLVGFAALLVPLALHTLIVISDAARHPRGRLPMGILMTIVLLSFGENLEIEAYMLWPGLVLLGVHLREMAADQTAPQHHERPVNDSSMPVVSPA</sequence>
<protein>
    <submittedName>
        <fullName evidence="3">Capsular biosynthesis protein</fullName>
    </submittedName>
</protein>
<keyword evidence="4" id="KW-1185">Reference proteome</keyword>
<feature type="transmembrane region" description="Helical" evidence="2">
    <location>
        <begin position="102"/>
        <end position="120"/>
    </location>
</feature>
<reference evidence="3 4" key="1">
    <citation type="submission" date="2016-11" db="EMBL/GenBank/DDBJ databases">
        <title>Complete genome sequence of Sulfitobacter sp. AM1-D1, a toxic bacteria associated with marine dinoflagellate Alexandrium minutum in East China Sea.</title>
        <authorList>
            <person name="Yang Q."/>
            <person name="Zhang X."/>
            <person name="Tian X."/>
        </authorList>
    </citation>
    <scope>NUCLEOTIDE SEQUENCE [LARGE SCALE GENOMIC DNA]</scope>
    <source>
        <strain evidence="3 4">AM1-D1</strain>
    </source>
</reference>
<feature type="transmembrane region" description="Helical" evidence="2">
    <location>
        <begin position="258"/>
        <end position="280"/>
    </location>
</feature>
<keyword evidence="2" id="KW-1133">Transmembrane helix</keyword>
<evidence type="ECO:0000313" key="3">
    <source>
        <dbReference type="EMBL" id="APE42423.1"/>
    </source>
</evidence>
<feature type="transmembrane region" description="Helical" evidence="2">
    <location>
        <begin position="60"/>
        <end position="82"/>
    </location>
</feature>
<dbReference type="STRING" id="1917485.BOO69_02570"/>
<feature type="transmembrane region" description="Helical" evidence="2">
    <location>
        <begin position="20"/>
        <end position="48"/>
    </location>
</feature>
<keyword evidence="2" id="KW-0812">Transmembrane</keyword>
<organism evidence="3 4">
    <name type="scientific">Sulfitobacter alexandrii</name>
    <dbReference type="NCBI Taxonomy" id="1917485"/>
    <lineage>
        <taxon>Bacteria</taxon>
        <taxon>Pseudomonadati</taxon>
        <taxon>Pseudomonadota</taxon>
        <taxon>Alphaproteobacteria</taxon>
        <taxon>Rhodobacterales</taxon>
        <taxon>Roseobacteraceae</taxon>
        <taxon>Sulfitobacter</taxon>
    </lineage>
</organism>
<dbReference type="RefSeq" id="WP_071970036.1">
    <property type="nucleotide sequence ID" value="NZ_CP018076.1"/>
</dbReference>
<dbReference type="KEGG" id="suam:BOO69_02570"/>
<feature type="compositionally biased region" description="Polar residues" evidence="1">
    <location>
        <begin position="430"/>
        <end position="440"/>
    </location>
</feature>
<feature type="transmembrane region" description="Helical" evidence="2">
    <location>
        <begin position="339"/>
        <end position="360"/>
    </location>
</feature>